<dbReference type="Proteomes" id="UP001107558">
    <property type="component" value="Chromosome 4"/>
</dbReference>
<keyword evidence="6" id="KW-0813">Transport</keyword>
<comment type="caution">
    <text evidence="12">The sequence shown here is derived from an EMBL/GenBank/DDBJ whole genome shotgun (WGS) entry which is preliminary data.</text>
</comment>
<evidence type="ECO:0000259" key="11">
    <source>
        <dbReference type="Pfam" id="PF21974"/>
    </source>
</evidence>
<feature type="region of interest" description="Disordered" evidence="10">
    <location>
        <begin position="280"/>
        <end position="303"/>
    </location>
</feature>
<sequence length="317" mass="38257">MSEFKNLYKNQSNLAQQQSLRRAKLLEEQKQRRENQFSSQRDIKSENEQQKKKKIYKDFDYKNNLMLSEWMMETPEDLEDFLLIPCPKGIRSTLSNEKTKNKNCRLYYKNGTENLRFKTNLPQQTILDCILDKISNTLFILDVIKYDGRDFMNCDTSFRHFWIKNKFIESDLKIIDEESDMKMQLLDVYDLADSNQGFSCFQKYPMFNEGTELDGFLFYHKEADYTIGETPLVLWLFPFMIEEVLSMFKVHPNYNNQKPDNYRNYLDYIKIFNETLKKKRRSRNKSESSMEIQENQDENEFDMQNEIQKMIDLERFG</sequence>
<dbReference type="GO" id="GO:0005737">
    <property type="term" value="C:cytoplasm"/>
    <property type="evidence" value="ECO:0007669"/>
    <property type="project" value="UniProtKB-SubCell"/>
</dbReference>
<dbReference type="EMBL" id="JADBJN010000004">
    <property type="protein sequence ID" value="KAG5669185.1"/>
    <property type="molecule type" value="Genomic_DNA"/>
</dbReference>
<dbReference type="PANTHER" id="PTHR13403">
    <property type="entry name" value="SNURPORTIN1 RNUT1 PROTEIN RNA, U TRANSPORTER 1"/>
    <property type="match status" value="1"/>
</dbReference>
<keyword evidence="7" id="KW-0963">Cytoplasm</keyword>
<dbReference type="Pfam" id="PF21974">
    <property type="entry name" value="SPN1_m3Gcap_bd"/>
    <property type="match status" value="1"/>
</dbReference>
<dbReference type="SUPFAM" id="SSF56091">
    <property type="entry name" value="DNA ligase/mRNA capping enzyme, catalytic domain"/>
    <property type="match status" value="1"/>
</dbReference>
<evidence type="ECO:0000313" key="12">
    <source>
        <dbReference type="EMBL" id="KAG5669185.1"/>
    </source>
</evidence>
<evidence type="ECO:0000256" key="5">
    <source>
        <dbReference type="ARBA" id="ARBA00016034"/>
    </source>
</evidence>
<gene>
    <name evidence="12" type="ORF">PVAND_017079</name>
</gene>
<keyword evidence="9" id="KW-0539">Nucleus</keyword>
<evidence type="ECO:0000256" key="6">
    <source>
        <dbReference type="ARBA" id="ARBA00022448"/>
    </source>
</evidence>
<keyword evidence="8" id="KW-0694">RNA-binding</keyword>
<dbReference type="AlphaFoldDB" id="A0A9J6BH30"/>
<dbReference type="GO" id="GO:0003723">
    <property type="term" value="F:RNA binding"/>
    <property type="evidence" value="ECO:0007669"/>
    <property type="project" value="UniProtKB-KW"/>
</dbReference>
<keyword evidence="13" id="KW-1185">Reference proteome</keyword>
<dbReference type="GO" id="GO:0005634">
    <property type="term" value="C:nucleus"/>
    <property type="evidence" value="ECO:0007669"/>
    <property type="project" value="UniProtKB-SubCell"/>
</dbReference>
<comment type="similarity">
    <text evidence="4">Belongs to the snurportin family.</text>
</comment>
<protein>
    <recommendedName>
        <fullName evidence="5">Snurportin-1</fullName>
    </recommendedName>
</protein>
<dbReference type="InterPro" id="IPR017336">
    <property type="entry name" value="Snurportin-1"/>
</dbReference>
<evidence type="ECO:0000256" key="4">
    <source>
        <dbReference type="ARBA" id="ARBA00007540"/>
    </source>
</evidence>
<feature type="region of interest" description="Disordered" evidence="10">
    <location>
        <begin position="29"/>
        <end position="49"/>
    </location>
</feature>
<accession>A0A9J6BH30</accession>
<evidence type="ECO:0000256" key="2">
    <source>
        <dbReference type="ARBA" id="ARBA00004123"/>
    </source>
</evidence>
<dbReference type="CDD" id="cd09232">
    <property type="entry name" value="Snurportin-1_C"/>
    <property type="match status" value="1"/>
</dbReference>
<organism evidence="12 13">
    <name type="scientific">Polypedilum vanderplanki</name>
    <name type="common">Sleeping chironomid midge</name>
    <dbReference type="NCBI Taxonomy" id="319348"/>
    <lineage>
        <taxon>Eukaryota</taxon>
        <taxon>Metazoa</taxon>
        <taxon>Ecdysozoa</taxon>
        <taxon>Arthropoda</taxon>
        <taxon>Hexapoda</taxon>
        <taxon>Insecta</taxon>
        <taxon>Pterygota</taxon>
        <taxon>Neoptera</taxon>
        <taxon>Endopterygota</taxon>
        <taxon>Diptera</taxon>
        <taxon>Nematocera</taxon>
        <taxon>Chironomoidea</taxon>
        <taxon>Chironomidae</taxon>
        <taxon>Chironominae</taxon>
        <taxon>Polypedilum</taxon>
        <taxon>Polypedilum</taxon>
    </lineage>
</organism>
<evidence type="ECO:0000256" key="7">
    <source>
        <dbReference type="ARBA" id="ARBA00022490"/>
    </source>
</evidence>
<name>A0A9J6BH30_POLVA</name>
<dbReference type="OrthoDB" id="10003593at2759"/>
<evidence type="ECO:0000313" key="13">
    <source>
        <dbReference type="Proteomes" id="UP001107558"/>
    </source>
</evidence>
<dbReference type="Gene3D" id="3.30.470.30">
    <property type="entry name" value="DNA ligase/mRNA capping enzyme"/>
    <property type="match status" value="1"/>
</dbReference>
<dbReference type="InterPro" id="IPR047857">
    <property type="entry name" value="Snurportin1_C"/>
</dbReference>
<proteinExistence type="inferred from homology"/>
<comment type="subcellular location">
    <subcellularLocation>
        <location evidence="3">Cytoplasm</location>
    </subcellularLocation>
    <subcellularLocation>
        <location evidence="2">Nucleus</location>
    </subcellularLocation>
</comment>
<comment type="function">
    <text evidence="1">Functions as an U snRNP-specific nuclear import adapter. Involved in the trimethylguanosine (m3G)-cap-dependent nuclear import of U snRNPs. Binds specifically to the terminal m3G-cap U snRNAs.</text>
</comment>
<evidence type="ECO:0000256" key="3">
    <source>
        <dbReference type="ARBA" id="ARBA00004496"/>
    </source>
</evidence>
<evidence type="ECO:0000256" key="9">
    <source>
        <dbReference type="ARBA" id="ARBA00023242"/>
    </source>
</evidence>
<evidence type="ECO:0000256" key="8">
    <source>
        <dbReference type="ARBA" id="ARBA00022884"/>
    </source>
</evidence>
<feature type="domain" description="Snurportin-1 m3G cap-binding" evidence="11">
    <location>
        <begin position="65"/>
        <end position="238"/>
    </location>
</feature>
<reference evidence="12" key="1">
    <citation type="submission" date="2021-03" db="EMBL/GenBank/DDBJ databases">
        <title>Chromosome level genome of the anhydrobiotic midge Polypedilum vanderplanki.</title>
        <authorList>
            <person name="Yoshida Y."/>
            <person name="Kikawada T."/>
            <person name="Gusev O."/>
        </authorList>
    </citation>
    <scope>NUCLEOTIDE SEQUENCE</scope>
    <source>
        <strain evidence="12">NIAS01</strain>
        <tissue evidence="12">Whole body or cell culture</tissue>
    </source>
</reference>
<feature type="compositionally biased region" description="Acidic residues" evidence="10">
    <location>
        <begin position="294"/>
        <end position="303"/>
    </location>
</feature>
<evidence type="ECO:0000256" key="1">
    <source>
        <dbReference type="ARBA" id="ARBA00003975"/>
    </source>
</evidence>
<dbReference type="PANTHER" id="PTHR13403:SF6">
    <property type="entry name" value="SNURPORTIN-1"/>
    <property type="match status" value="1"/>
</dbReference>
<evidence type="ECO:0000256" key="10">
    <source>
        <dbReference type="SAM" id="MobiDB-lite"/>
    </source>
</evidence>
<dbReference type="GO" id="GO:0061015">
    <property type="term" value="P:snRNA import into nucleus"/>
    <property type="evidence" value="ECO:0007669"/>
    <property type="project" value="InterPro"/>
</dbReference>